<keyword evidence="6" id="KW-1133">Transmembrane helix</keyword>
<dbReference type="EC" id="2.7.13.3" evidence="2"/>
<dbReference type="SMART" id="SM00388">
    <property type="entry name" value="HisKA"/>
    <property type="match status" value="1"/>
</dbReference>
<dbReference type="Gene3D" id="1.10.287.130">
    <property type="match status" value="1"/>
</dbReference>
<name>A0A840AYE0_9HYPH</name>
<sequence length="701" mass="75937">MLTIAGTVTVARTEYQRRFDDANAELKTEAFFLSDHASRLFEVAEVALSGASVLVHGLSWDEIAGSDALHRQLSGLVEGIPHIEDVWLNDQDGELRATSFAFPAPKSNATDRENFKAARMPVDELFIGPRIVGKVTHRPTFLLSKRMENADHSLRGMASVTAGIDYFSNYWGGLALPYDARVTLSRVPTNEVLAQIPDTGLAQPAGLASRLVDLPRDGSFSGGEAGDERFGSFRRVGSYPIFLSVDVSKGAVTEGWRGWLFGMLPLPGFAIILLALLTVLAIRDARREQAARRSLARANDELTAEMQRRERAEDQVRQLQKIEAIGQLTGGIAHDFNNMLAVIVGSLNLIERRLQRGDTDVGRHVAAAQEGAQRAAALTQRLLAFARKQPLSPRVLDPGQFVTSMSEMLQRTLTEAIEIRAAIGPDLWTTHADPAQLENALLNLAVNARDAMPDGGRLIIETANADLSDADAAQRASVPMGDYVTIAVTDTGTGMSADVVKRVFEPFFTTKGVGKGSGLGLSQVYGFVRQSGGHVRIDSEPGVGTSVRIYLPRYAGSDAAAGQRRLSSREAVPVARPSEVVLLVEDEAEVRRLSLESLQELGYTVVAVDRASAALDIVASEQRIDILVTDIVMPGMNGRQLADKARVLRPNLKVLYMTGYTRDAVAQGGFLGPDIRLIGKPFTIEQLAAGIRAALDEDDPR</sequence>
<dbReference type="SMART" id="SM00387">
    <property type="entry name" value="HATPase_c"/>
    <property type="match status" value="1"/>
</dbReference>
<evidence type="ECO:0000256" key="1">
    <source>
        <dbReference type="ARBA" id="ARBA00000085"/>
    </source>
</evidence>
<evidence type="ECO:0000256" key="4">
    <source>
        <dbReference type="PROSITE-ProRule" id="PRU00169"/>
    </source>
</evidence>
<dbReference type="PROSITE" id="PS50109">
    <property type="entry name" value="HIS_KIN"/>
    <property type="match status" value="1"/>
</dbReference>
<dbReference type="RefSeq" id="WP_183400872.1">
    <property type="nucleotide sequence ID" value="NZ_JACIDS010000005.1"/>
</dbReference>
<dbReference type="SMART" id="SM00448">
    <property type="entry name" value="REC"/>
    <property type="match status" value="1"/>
</dbReference>
<dbReference type="Pfam" id="PF02518">
    <property type="entry name" value="HATPase_c"/>
    <property type="match status" value="1"/>
</dbReference>
<proteinExistence type="predicted"/>
<feature type="domain" description="Response regulatory" evidence="8">
    <location>
        <begin position="580"/>
        <end position="695"/>
    </location>
</feature>
<dbReference type="PROSITE" id="PS50110">
    <property type="entry name" value="RESPONSE_REGULATORY"/>
    <property type="match status" value="1"/>
</dbReference>
<evidence type="ECO:0000259" key="8">
    <source>
        <dbReference type="PROSITE" id="PS50110"/>
    </source>
</evidence>
<evidence type="ECO:0000256" key="2">
    <source>
        <dbReference type="ARBA" id="ARBA00012438"/>
    </source>
</evidence>
<keyword evidence="3 4" id="KW-0597">Phosphoprotein</keyword>
<dbReference type="PANTHER" id="PTHR43065:SF49">
    <property type="entry name" value="HISTIDINE KINASE"/>
    <property type="match status" value="1"/>
</dbReference>
<evidence type="ECO:0000256" key="5">
    <source>
        <dbReference type="SAM" id="Coils"/>
    </source>
</evidence>
<feature type="coiled-coil region" evidence="5">
    <location>
        <begin position="285"/>
        <end position="322"/>
    </location>
</feature>
<dbReference type="SUPFAM" id="SSF55874">
    <property type="entry name" value="ATPase domain of HSP90 chaperone/DNA topoisomerase II/histidine kinase"/>
    <property type="match status" value="1"/>
</dbReference>
<keyword evidence="10" id="KW-1185">Reference proteome</keyword>
<dbReference type="InterPro" id="IPR036097">
    <property type="entry name" value="HisK_dim/P_sf"/>
</dbReference>
<dbReference type="Proteomes" id="UP000553963">
    <property type="component" value="Unassembled WGS sequence"/>
</dbReference>
<dbReference type="CDD" id="cd16919">
    <property type="entry name" value="HATPase_CckA-like"/>
    <property type="match status" value="1"/>
</dbReference>
<dbReference type="InterPro" id="IPR036890">
    <property type="entry name" value="HATPase_C_sf"/>
</dbReference>
<evidence type="ECO:0000313" key="10">
    <source>
        <dbReference type="Proteomes" id="UP000553963"/>
    </source>
</evidence>
<dbReference type="Gene3D" id="3.40.50.2300">
    <property type="match status" value="1"/>
</dbReference>
<feature type="domain" description="Histidine kinase" evidence="7">
    <location>
        <begin position="331"/>
        <end position="555"/>
    </location>
</feature>
<evidence type="ECO:0000256" key="3">
    <source>
        <dbReference type="ARBA" id="ARBA00022553"/>
    </source>
</evidence>
<protein>
    <recommendedName>
        <fullName evidence="2">histidine kinase</fullName>
        <ecNumber evidence="2">2.7.13.3</ecNumber>
    </recommendedName>
</protein>
<dbReference type="EMBL" id="JACIDS010000005">
    <property type="protein sequence ID" value="MBB3933236.1"/>
    <property type="molecule type" value="Genomic_DNA"/>
</dbReference>
<dbReference type="Pfam" id="PF00512">
    <property type="entry name" value="HisKA"/>
    <property type="match status" value="1"/>
</dbReference>
<accession>A0A840AYE0</accession>
<dbReference type="InterPro" id="IPR001789">
    <property type="entry name" value="Sig_transdc_resp-reg_receiver"/>
</dbReference>
<evidence type="ECO:0000256" key="6">
    <source>
        <dbReference type="SAM" id="Phobius"/>
    </source>
</evidence>
<dbReference type="Gene3D" id="3.30.450.20">
    <property type="entry name" value="PAS domain"/>
    <property type="match status" value="1"/>
</dbReference>
<dbReference type="Gene3D" id="3.30.565.10">
    <property type="entry name" value="Histidine kinase-like ATPase, C-terminal domain"/>
    <property type="match status" value="1"/>
</dbReference>
<dbReference type="InterPro" id="IPR003661">
    <property type="entry name" value="HisK_dim/P_dom"/>
</dbReference>
<keyword evidence="6" id="KW-0472">Membrane</keyword>
<evidence type="ECO:0000259" key="7">
    <source>
        <dbReference type="PROSITE" id="PS50109"/>
    </source>
</evidence>
<evidence type="ECO:0000313" key="9">
    <source>
        <dbReference type="EMBL" id="MBB3933236.1"/>
    </source>
</evidence>
<comment type="catalytic activity">
    <reaction evidence="1">
        <text>ATP + protein L-histidine = ADP + protein N-phospho-L-histidine.</text>
        <dbReference type="EC" id="2.7.13.3"/>
    </reaction>
</comment>
<keyword evidence="9" id="KW-0418">Kinase</keyword>
<reference evidence="9 10" key="1">
    <citation type="submission" date="2020-08" db="EMBL/GenBank/DDBJ databases">
        <title>Genomic Encyclopedia of Type Strains, Phase IV (KMG-IV): sequencing the most valuable type-strain genomes for metagenomic binning, comparative biology and taxonomic classification.</title>
        <authorList>
            <person name="Goeker M."/>
        </authorList>
    </citation>
    <scope>NUCLEOTIDE SEQUENCE [LARGE SCALE GENOMIC DNA]</scope>
    <source>
        <strain evidence="9 10">DSM 25966</strain>
    </source>
</reference>
<dbReference type="AlphaFoldDB" id="A0A840AYE0"/>
<organism evidence="9 10">
    <name type="scientific">Kaistia hirudinis</name>
    <dbReference type="NCBI Taxonomy" id="1293440"/>
    <lineage>
        <taxon>Bacteria</taxon>
        <taxon>Pseudomonadati</taxon>
        <taxon>Pseudomonadota</taxon>
        <taxon>Alphaproteobacteria</taxon>
        <taxon>Hyphomicrobiales</taxon>
        <taxon>Kaistiaceae</taxon>
        <taxon>Kaistia</taxon>
    </lineage>
</organism>
<dbReference type="SUPFAM" id="SSF47384">
    <property type="entry name" value="Homodimeric domain of signal transducing histidine kinase"/>
    <property type="match status" value="1"/>
</dbReference>
<comment type="caution">
    <text evidence="9">The sequence shown here is derived from an EMBL/GenBank/DDBJ whole genome shotgun (WGS) entry which is preliminary data.</text>
</comment>
<keyword evidence="9" id="KW-0808">Transferase</keyword>
<dbReference type="Pfam" id="PF00072">
    <property type="entry name" value="Response_reg"/>
    <property type="match status" value="1"/>
</dbReference>
<dbReference type="GO" id="GO:0000155">
    <property type="term" value="F:phosphorelay sensor kinase activity"/>
    <property type="evidence" value="ECO:0007669"/>
    <property type="project" value="InterPro"/>
</dbReference>
<dbReference type="InterPro" id="IPR004358">
    <property type="entry name" value="Sig_transdc_His_kin-like_C"/>
</dbReference>
<dbReference type="SUPFAM" id="SSF52172">
    <property type="entry name" value="CheY-like"/>
    <property type="match status" value="1"/>
</dbReference>
<dbReference type="InterPro" id="IPR003594">
    <property type="entry name" value="HATPase_dom"/>
</dbReference>
<keyword evidence="6" id="KW-0812">Transmembrane</keyword>
<dbReference type="CDD" id="cd12914">
    <property type="entry name" value="PDC1_DGC_like"/>
    <property type="match status" value="1"/>
</dbReference>
<dbReference type="InterPro" id="IPR011006">
    <property type="entry name" value="CheY-like_superfamily"/>
</dbReference>
<gene>
    <name evidence="9" type="ORF">GGR25_004300</name>
</gene>
<dbReference type="PANTHER" id="PTHR43065">
    <property type="entry name" value="SENSOR HISTIDINE KINASE"/>
    <property type="match status" value="1"/>
</dbReference>
<dbReference type="PRINTS" id="PR00344">
    <property type="entry name" value="BCTRLSENSOR"/>
</dbReference>
<dbReference type="InterPro" id="IPR005467">
    <property type="entry name" value="His_kinase_dom"/>
</dbReference>
<feature type="transmembrane region" description="Helical" evidence="6">
    <location>
        <begin position="259"/>
        <end position="282"/>
    </location>
</feature>
<feature type="modified residue" description="4-aspartylphosphate" evidence="4">
    <location>
        <position position="630"/>
    </location>
</feature>
<keyword evidence="5" id="KW-0175">Coiled coil</keyword>